<dbReference type="EMBL" id="JAKFHA010000058">
    <property type="protein sequence ID" value="MCF2533743.1"/>
    <property type="molecule type" value="Genomic_DNA"/>
</dbReference>
<gene>
    <name evidence="3" type="ORF">LZ495_41900</name>
</gene>
<comment type="caution">
    <text evidence="3">The sequence shown here is derived from an EMBL/GenBank/DDBJ whole genome shotgun (WGS) entry which is preliminary data.</text>
</comment>
<dbReference type="Pfam" id="PF10092">
    <property type="entry name" value="DUF2330"/>
    <property type="match status" value="1"/>
</dbReference>
<keyword evidence="2" id="KW-0812">Transmembrane</keyword>
<proteinExistence type="predicted"/>
<keyword evidence="2" id="KW-0472">Membrane</keyword>
<dbReference type="RefSeq" id="WP_235058510.1">
    <property type="nucleotide sequence ID" value="NZ_JAKFHA010000058.1"/>
</dbReference>
<feature type="compositionally biased region" description="Gly residues" evidence="1">
    <location>
        <begin position="128"/>
        <end position="141"/>
    </location>
</feature>
<evidence type="ECO:0000313" key="4">
    <source>
        <dbReference type="Proteomes" id="UP001165378"/>
    </source>
</evidence>
<accession>A0AA41U4H4</accession>
<evidence type="ECO:0000313" key="3">
    <source>
        <dbReference type="EMBL" id="MCF2533743.1"/>
    </source>
</evidence>
<keyword evidence="2" id="KW-1133">Transmembrane helix</keyword>
<dbReference type="Proteomes" id="UP001165378">
    <property type="component" value="Unassembled WGS sequence"/>
</dbReference>
<dbReference type="AlphaFoldDB" id="A0AA41U4H4"/>
<protein>
    <submittedName>
        <fullName evidence="3">DUF2330 domain-containing protein</fullName>
    </submittedName>
</protein>
<organism evidence="3 4">
    <name type="scientific">Yinghuangia soli</name>
    <dbReference type="NCBI Taxonomy" id="2908204"/>
    <lineage>
        <taxon>Bacteria</taxon>
        <taxon>Bacillati</taxon>
        <taxon>Actinomycetota</taxon>
        <taxon>Actinomycetes</taxon>
        <taxon>Kitasatosporales</taxon>
        <taxon>Streptomycetaceae</taxon>
        <taxon>Yinghuangia</taxon>
    </lineage>
</organism>
<evidence type="ECO:0000256" key="1">
    <source>
        <dbReference type="SAM" id="MobiDB-lite"/>
    </source>
</evidence>
<dbReference type="InterPro" id="IPR019283">
    <property type="entry name" value="DUF2330"/>
</dbReference>
<evidence type="ECO:0000256" key="2">
    <source>
        <dbReference type="SAM" id="Phobius"/>
    </source>
</evidence>
<feature type="region of interest" description="Disordered" evidence="1">
    <location>
        <begin position="126"/>
        <end position="145"/>
    </location>
</feature>
<feature type="transmembrane region" description="Helical" evidence="2">
    <location>
        <begin position="347"/>
        <end position="367"/>
    </location>
</feature>
<reference evidence="3" key="1">
    <citation type="submission" date="2022-01" db="EMBL/GenBank/DDBJ databases">
        <title>Genome-Based Taxonomic Classification of the Phylum Actinobacteria.</title>
        <authorList>
            <person name="Gao Y."/>
        </authorList>
    </citation>
    <scope>NUCLEOTIDE SEQUENCE</scope>
    <source>
        <strain evidence="3">KLBMP 8922</strain>
    </source>
</reference>
<sequence>MIVRDRGRTGRRALGVALLVLLVQLGWLVRPAYACGCGAMVPGSNQSVQVRSETSAVLWNGTEEQIIMRLAVSGDATAAAWIMPVPSRAKLALGDEKLFDRLEEVVAPVEKTRTYFWPREGDWPFTGGSDGDGSRSGGAPGSGAPAPVDVIATGTLGPFEYAQLAATDAAALETWLRTNGFAMPPGLAGSLQPYVAQKWEYVAVRLAPAAAPAGAGAGKTATLGGELQPLHLTFASDRLVYPMRLSQRAATPQLLNLYVFAPHRVEAAADIGGGGATELLYAGTPEPERVDWPGGNAAASYLTAMTRRLPAPATITGDFEFRAAASDKEFQRVDYTDELLTVGGVPVWLLVVLGPVAAAGALLVAAARRRHVRRIRAFPPGPPLRPL</sequence>
<name>A0AA41U4H4_9ACTN</name>
<keyword evidence="4" id="KW-1185">Reference proteome</keyword>